<dbReference type="Pfam" id="PF00497">
    <property type="entry name" value="SBP_bac_3"/>
    <property type="match status" value="1"/>
</dbReference>
<dbReference type="RefSeq" id="WP_012470438.1">
    <property type="nucleotide sequence ID" value="NC_010814.1"/>
</dbReference>
<dbReference type="STRING" id="398767.Glov_2389"/>
<dbReference type="eggNOG" id="COG0834">
    <property type="taxonomic scope" value="Bacteria"/>
</dbReference>
<keyword evidence="1" id="KW-0732">Signal</keyword>
<gene>
    <name evidence="3" type="ordered locus">Glov_2389</name>
</gene>
<sequence>MGSGFKWLVLALLLMLLGVMGGCASGPDLRVGIAPTYPPLAFMQDGVLAGIEPDLAQQLAKQTGRRVRYEIIPFDRLITALQSGQVDLIMAGMSITAERQGQISFTNSYLKVGQMLLIREKDIKRFPRALFDQSAGVRVGVEKGSTGEQYALKTFAWGGVIHFDTTEAGIRALEQGSIDCFVHDAPTVWRFSADLATQHQGLVGLFEPLTDEPLAWAVRKNDPALLDQLNQELARMRREGRLQEILAKWIRTQVLVEGAK</sequence>
<organism evidence="3 4">
    <name type="scientific">Trichlorobacter lovleyi (strain ATCC BAA-1151 / DSM 17278 / SZ)</name>
    <name type="common">Geobacter lovleyi</name>
    <dbReference type="NCBI Taxonomy" id="398767"/>
    <lineage>
        <taxon>Bacteria</taxon>
        <taxon>Pseudomonadati</taxon>
        <taxon>Thermodesulfobacteriota</taxon>
        <taxon>Desulfuromonadia</taxon>
        <taxon>Geobacterales</taxon>
        <taxon>Geobacteraceae</taxon>
        <taxon>Trichlorobacter</taxon>
    </lineage>
</organism>
<protein>
    <submittedName>
        <fullName evidence="3">Extracellular solute-binding protein family 3</fullName>
    </submittedName>
</protein>
<dbReference type="PANTHER" id="PTHR35936">
    <property type="entry name" value="MEMBRANE-BOUND LYTIC MUREIN TRANSGLYCOSYLASE F"/>
    <property type="match status" value="1"/>
</dbReference>
<proteinExistence type="predicted"/>
<dbReference type="HOGENOM" id="CLU_019602_18_2_7"/>
<dbReference type="OrthoDB" id="6192933at2"/>
<keyword evidence="4" id="KW-1185">Reference proteome</keyword>
<dbReference type="EMBL" id="CP001089">
    <property type="protein sequence ID" value="ACD96105.1"/>
    <property type="molecule type" value="Genomic_DNA"/>
</dbReference>
<dbReference type="KEGG" id="glo:Glov_2389"/>
<dbReference type="AlphaFoldDB" id="B3E5B8"/>
<evidence type="ECO:0000259" key="2">
    <source>
        <dbReference type="SMART" id="SM00062"/>
    </source>
</evidence>
<dbReference type="PROSITE" id="PS51257">
    <property type="entry name" value="PROKAR_LIPOPROTEIN"/>
    <property type="match status" value="1"/>
</dbReference>
<feature type="domain" description="Solute-binding protein family 3/N-terminal" evidence="2">
    <location>
        <begin position="28"/>
        <end position="253"/>
    </location>
</feature>
<dbReference type="SUPFAM" id="SSF53850">
    <property type="entry name" value="Periplasmic binding protein-like II"/>
    <property type="match status" value="1"/>
</dbReference>
<dbReference type="CDD" id="cd13629">
    <property type="entry name" value="PBP2_Dsm1740"/>
    <property type="match status" value="1"/>
</dbReference>
<dbReference type="SMART" id="SM00062">
    <property type="entry name" value="PBPb"/>
    <property type="match status" value="1"/>
</dbReference>
<reference evidence="3 4" key="1">
    <citation type="submission" date="2008-05" db="EMBL/GenBank/DDBJ databases">
        <title>Complete sequence of chromosome of Geobacter lovleyi SZ.</title>
        <authorList>
            <consortium name="US DOE Joint Genome Institute"/>
            <person name="Lucas S."/>
            <person name="Copeland A."/>
            <person name="Lapidus A."/>
            <person name="Glavina del Rio T."/>
            <person name="Dalin E."/>
            <person name="Tice H."/>
            <person name="Bruce D."/>
            <person name="Goodwin L."/>
            <person name="Pitluck S."/>
            <person name="Chertkov O."/>
            <person name="Meincke L."/>
            <person name="Brettin T."/>
            <person name="Detter J.C."/>
            <person name="Han C."/>
            <person name="Tapia R."/>
            <person name="Kuske C.R."/>
            <person name="Schmutz J."/>
            <person name="Larimer F."/>
            <person name="Land M."/>
            <person name="Hauser L."/>
            <person name="Kyrpides N."/>
            <person name="Mikhailova N."/>
            <person name="Sung Y."/>
            <person name="Fletcher K.E."/>
            <person name="Ritalahti K.M."/>
            <person name="Loeffler F.E."/>
            <person name="Richardson P."/>
        </authorList>
    </citation>
    <scope>NUCLEOTIDE SEQUENCE [LARGE SCALE GENOMIC DNA]</scope>
    <source>
        <strain evidence="4">ATCC BAA-1151 / DSM 17278 / SZ</strain>
    </source>
</reference>
<dbReference type="InterPro" id="IPR001638">
    <property type="entry name" value="Solute-binding_3/MltF_N"/>
</dbReference>
<evidence type="ECO:0000256" key="1">
    <source>
        <dbReference type="ARBA" id="ARBA00022729"/>
    </source>
</evidence>
<evidence type="ECO:0000313" key="4">
    <source>
        <dbReference type="Proteomes" id="UP000002420"/>
    </source>
</evidence>
<dbReference type="Gene3D" id="3.40.190.10">
    <property type="entry name" value="Periplasmic binding protein-like II"/>
    <property type="match status" value="2"/>
</dbReference>
<dbReference type="Proteomes" id="UP000002420">
    <property type="component" value="Chromosome"/>
</dbReference>
<dbReference type="PANTHER" id="PTHR35936:SF38">
    <property type="entry name" value="GLUTAMINE-BINDING PERIPLASMIC PROTEIN"/>
    <property type="match status" value="1"/>
</dbReference>
<accession>B3E5B8</accession>
<evidence type="ECO:0000313" key="3">
    <source>
        <dbReference type="EMBL" id="ACD96105.1"/>
    </source>
</evidence>
<name>B3E5B8_TRIL1</name>